<evidence type="ECO:0000313" key="2">
    <source>
        <dbReference type="Proteomes" id="UP001163603"/>
    </source>
</evidence>
<dbReference type="EMBL" id="CM047741">
    <property type="protein sequence ID" value="KAJ0038987.1"/>
    <property type="molecule type" value="Genomic_DNA"/>
</dbReference>
<protein>
    <submittedName>
        <fullName evidence="1">Uncharacterized protein</fullName>
    </submittedName>
</protein>
<keyword evidence="2" id="KW-1185">Reference proteome</keyword>
<gene>
    <name evidence="1" type="ORF">Pint_23721</name>
</gene>
<accession>A0ACC0YN60</accession>
<dbReference type="Proteomes" id="UP001163603">
    <property type="component" value="Chromosome 6"/>
</dbReference>
<reference evidence="2" key="1">
    <citation type="journal article" date="2023" name="G3 (Bethesda)">
        <title>Genome assembly and association tests identify interacting loci associated with vigor, precocity, and sex in interspecific pistachio rootstocks.</title>
        <authorList>
            <person name="Palmer W."/>
            <person name="Jacygrad E."/>
            <person name="Sagayaradj S."/>
            <person name="Cavanaugh K."/>
            <person name="Han R."/>
            <person name="Bertier L."/>
            <person name="Beede B."/>
            <person name="Kafkas S."/>
            <person name="Golino D."/>
            <person name="Preece J."/>
            <person name="Michelmore R."/>
        </authorList>
    </citation>
    <scope>NUCLEOTIDE SEQUENCE [LARGE SCALE GENOMIC DNA]</scope>
</reference>
<comment type="caution">
    <text evidence="1">The sequence shown here is derived from an EMBL/GenBank/DDBJ whole genome shotgun (WGS) entry which is preliminary data.</text>
</comment>
<proteinExistence type="predicted"/>
<evidence type="ECO:0000313" key="1">
    <source>
        <dbReference type="EMBL" id="KAJ0038987.1"/>
    </source>
</evidence>
<organism evidence="1 2">
    <name type="scientific">Pistacia integerrima</name>
    <dbReference type="NCBI Taxonomy" id="434235"/>
    <lineage>
        <taxon>Eukaryota</taxon>
        <taxon>Viridiplantae</taxon>
        <taxon>Streptophyta</taxon>
        <taxon>Embryophyta</taxon>
        <taxon>Tracheophyta</taxon>
        <taxon>Spermatophyta</taxon>
        <taxon>Magnoliopsida</taxon>
        <taxon>eudicotyledons</taxon>
        <taxon>Gunneridae</taxon>
        <taxon>Pentapetalae</taxon>
        <taxon>rosids</taxon>
        <taxon>malvids</taxon>
        <taxon>Sapindales</taxon>
        <taxon>Anacardiaceae</taxon>
        <taxon>Pistacia</taxon>
    </lineage>
</organism>
<sequence length="103" mass="11460">MCGCWEVCDNVKVIKASTASTLFSFCGFLPTDVPRRVYQRNIFGPKDTLLLYSYQIPALQLATFDLSLYNGSCPKIVFSLSMGRGPFCAPPPIAVALLRQYRT</sequence>
<name>A0ACC0YN60_9ROSI</name>